<evidence type="ECO:0000313" key="2">
    <source>
        <dbReference type="Proteomes" id="UP000735302"/>
    </source>
</evidence>
<dbReference type="AlphaFoldDB" id="A0AAV4D271"/>
<reference evidence="1 2" key="1">
    <citation type="journal article" date="2021" name="Elife">
        <title>Chloroplast acquisition without the gene transfer in kleptoplastic sea slugs, Plakobranchus ocellatus.</title>
        <authorList>
            <person name="Maeda T."/>
            <person name="Takahashi S."/>
            <person name="Yoshida T."/>
            <person name="Shimamura S."/>
            <person name="Takaki Y."/>
            <person name="Nagai Y."/>
            <person name="Toyoda A."/>
            <person name="Suzuki Y."/>
            <person name="Arimoto A."/>
            <person name="Ishii H."/>
            <person name="Satoh N."/>
            <person name="Nishiyama T."/>
            <person name="Hasebe M."/>
            <person name="Maruyama T."/>
            <person name="Minagawa J."/>
            <person name="Obokata J."/>
            <person name="Shigenobu S."/>
        </authorList>
    </citation>
    <scope>NUCLEOTIDE SEQUENCE [LARGE SCALE GENOMIC DNA]</scope>
</reference>
<dbReference type="EMBL" id="BLXT01007309">
    <property type="protein sequence ID" value="GFO38276.1"/>
    <property type="molecule type" value="Genomic_DNA"/>
</dbReference>
<accession>A0AAV4D271</accession>
<evidence type="ECO:0000313" key="1">
    <source>
        <dbReference type="EMBL" id="GFO38276.1"/>
    </source>
</evidence>
<organism evidence="1 2">
    <name type="scientific">Plakobranchus ocellatus</name>
    <dbReference type="NCBI Taxonomy" id="259542"/>
    <lineage>
        <taxon>Eukaryota</taxon>
        <taxon>Metazoa</taxon>
        <taxon>Spiralia</taxon>
        <taxon>Lophotrochozoa</taxon>
        <taxon>Mollusca</taxon>
        <taxon>Gastropoda</taxon>
        <taxon>Heterobranchia</taxon>
        <taxon>Euthyneura</taxon>
        <taxon>Panpulmonata</taxon>
        <taxon>Sacoglossa</taxon>
        <taxon>Placobranchoidea</taxon>
        <taxon>Plakobranchidae</taxon>
        <taxon>Plakobranchus</taxon>
    </lineage>
</organism>
<comment type="caution">
    <text evidence="1">The sequence shown here is derived from an EMBL/GenBank/DDBJ whole genome shotgun (WGS) entry which is preliminary data.</text>
</comment>
<keyword evidence="2" id="KW-1185">Reference proteome</keyword>
<proteinExistence type="predicted"/>
<name>A0AAV4D271_9GAST</name>
<sequence length="106" mass="12076">MRFSRRLGASVAQWIVNSSKHVAASNHGFEPMSADQRDKKPTIILEQTDHMTQTTISTILLQNFRGRNESVKALIRPSVNFVMHGHGFNVLMKLIWFSICTDSVQY</sequence>
<protein>
    <submittedName>
        <fullName evidence="1">Uncharacterized protein</fullName>
    </submittedName>
</protein>
<gene>
    <name evidence="1" type="ORF">PoB_006478100</name>
</gene>
<dbReference type="Proteomes" id="UP000735302">
    <property type="component" value="Unassembled WGS sequence"/>
</dbReference>